<feature type="transmembrane region" description="Helical" evidence="1">
    <location>
        <begin position="169"/>
        <end position="189"/>
    </location>
</feature>
<name>A0A2N3G4U3_9ACTN</name>
<sequence length="201" mass="21739">MDSSKRSNRFPQFIASPLRSKRPPPMTHIGDYFAVAGVIVFAVSVFALKWISLSVKDVLGIGGKLGVKSPEVKYGLFVSPWAWGMIAVLVLVIAGIWFVQTRGGITLGAGIYCLLFNVLFFIGAWHKINAIIGDVVDLAKKVPFIGQLLGEAVNQLAKEFLVVRVASGYWLFMGAGALLVIGGALRLSCRPSGLMTERTDI</sequence>
<keyword evidence="1" id="KW-0812">Transmembrane</keyword>
<dbReference type="AlphaFoldDB" id="A0A2N3G4U3"/>
<evidence type="ECO:0000313" key="3">
    <source>
        <dbReference type="Proteomes" id="UP000233654"/>
    </source>
</evidence>
<evidence type="ECO:0000256" key="1">
    <source>
        <dbReference type="SAM" id="Phobius"/>
    </source>
</evidence>
<keyword evidence="1" id="KW-0472">Membrane</keyword>
<reference evidence="2 3" key="1">
    <citation type="journal article" date="2017" name="ISME J.">
        <title>Potential for microbial H2 and metal transformations associated with novel bacteria and archaea in deep terrestrial subsurface sediments.</title>
        <authorList>
            <person name="Hernsdorf A.W."/>
            <person name="Amano Y."/>
            <person name="Miyakawa K."/>
            <person name="Ise K."/>
            <person name="Suzuki Y."/>
            <person name="Anantharaman K."/>
            <person name="Probst A."/>
            <person name="Burstein D."/>
            <person name="Thomas B.C."/>
            <person name="Banfield J.F."/>
        </authorList>
    </citation>
    <scope>NUCLEOTIDE SEQUENCE [LARGE SCALE GENOMIC DNA]</scope>
    <source>
        <strain evidence="2">HGW-Actinobacteria-3</strain>
    </source>
</reference>
<dbReference type="Proteomes" id="UP000233654">
    <property type="component" value="Unassembled WGS sequence"/>
</dbReference>
<dbReference type="EMBL" id="PHEX01000059">
    <property type="protein sequence ID" value="PKQ27733.1"/>
    <property type="molecule type" value="Genomic_DNA"/>
</dbReference>
<comment type="caution">
    <text evidence="2">The sequence shown here is derived from an EMBL/GenBank/DDBJ whole genome shotgun (WGS) entry which is preliminary data.</text>
</comment>
<protein>
    <submittedName>
        <fullName evidence="2">Uncharacterized protein</fullName>
    </submittedName>
</protein>
<keyword evidence="1" id="KW-1133">Transmembrane helix</keyword>
<evidence type="ECO:0000313" key="2">
    <source>
        <dbReference type="EMBL" id="PKQ27733.1"/>
    </source>
</evidence>
<feature type="transmembrane region" description="Helical" evidence="1">
    <location>
        <begin position="29"/>
        <end position="51"/>
    </location>
</feature>
<gene>
    <name evidence="2" type="ORF">CVT63_06485</name>
</gene>
<feature type="transmembrane region" description="Helical" evidence="1">
    <location>
        <begin position="81"/>
        <end position="99"/>
    </location>
</feature>
<proteinExistence type="predicted"/>
<accession>A0A2N3G4U3</accession>
<organism evidence="2 3">
    <name type="scientific">Candidatus Anoxymicrobium japonicum</name>
    <dbReference type="NCBI Taxonomy" id="2013648"/>
    <lineage>
        <taxon>Bacteria</taxon>
        <taxon>Bacillati</taxon>
        <taxon>Actinomycetota</taxon>
        <taxon>Candidatus Geothermincolia</taxon>
        <taxon>Candidatus Geothermincolales</taxon>
        <taxon>Candidatus Anoxymicrobiaceae</taxon>
        <taxon>Candidatus Anoxymicrobium</taxon>
    </lineage>
</organism>
<feature type="transmembrane region" description="Helical" evidence="1">
    <location>
        <begin position="106"/>
        <end position="125"/>
    </location>
</feature>